<feature type="region of interest" description="Disordered" evidence="1">
    <location>
        <begin position="50"/>
        <end position="77"/>
    </location>
</feature>
<reference evidence="6" key="1">
    <citation type="submission" date="2009-07" db="EMBL/GenBank/DDBJ databases">
        <title>Complete sequence of Geobacter sp. M21.</title>
        <authorList>
            <consortium name="US DOE Joint Genome Institute"/>
            <person name="Lucas S."/>
            <person name="Copeland A."/>
            <person name="Lapidus A."/>
            <person name="Glavina del Rio T."/>
            <person name="Dalin E."/>
            <person name="Tice H."/>
            <person name="Bruce D."/>
            <person name="Goodwin L."/>
            <person name="Pitluck S."/>
            <person name="Saunders E."/>
            <person name="Brettin T."/>
            <person name="Detter J.C."/>
            <person name="Han C."/>
            <person name="Larimer F."/>
            <person name="Land M."/>
            <person name="Hauser L."/>
            <person name="Kyrpides N."/>
            <person name="Ovchinnikova G."/>
            <person name="Lovley D."/>
        </authorList>
    </citation>
    <scope>NUCLEOTIDE SEQUENCE [LARGE SCALE GENOMIC DNA]</scope>
    <source>
        <strain evidence="6">M21</strain>
    </source>
</reference>
<dbReference type="InterPro" id="IPR028932">
    <property type="entry name" value="TerB-C"/>
</dbReference>
<dbReference type="KEGG" id="gem:GM21_1245"/>
<dbReference type="Gene3D" id="1.10.3680.10">
    <property type="entry name" value="TerB-like"/>
    <property type="match status" value="1"/>
</dbReference>
<dbReference type="InterPro" id="IPR007791">
    <property type="entry name" value="DjlA_N"/>
</dbReference>
<feature type="compositionally biased region" description="Polar residues" evidence="1">
    <location>
        <begin position="50"/>
        <end position="63"/>
    </location>
</feature>
<dbReference type="InterPro" id="IPR025266">
    <property type="entry name" value="TerB_N"/>
</dbReference>
<dbReference type="STRING" id="443144.GM21_1245"/>
<keyword evidence="2" id="KW-1133">Transmembrane helix</keyword>
<dbReference type="EMBL" id="CP001661">
    <property type="protein sequence ID" value="ACT17306.1"/>
    <property type="molecule type" value="Genomic_DNA"/>
</dbReference>
<dbReference type="AlphaFoldDB" id="C6E3P1"/>
<keyword evidence="2" id="KW-0472">Membrane</keyword>
<feature type="transmembrane region" description="Helical" evidence="2">
    <location>
        <begin position="12"/>
        <end position="43"/>
    </location>
</feature>
<evidence type="ECO:0008006" key="7">
    <source>
        <dbReference type="Google" id="ProtNLM"/>
    </source>
</evidence>
<dbReference type="CDD" id="cd07176">
    <property type="entry name" value="terB"/>
    <property type="match status" value="1"/>
</dbReference>
<dbReference type="eggNOG" id="COG4103">
    <property type="taxonomic scope" value="Bacteria"/>
</dbReference>
<sequence length="820" mass="89959">MSKKKSGGGGAALIGLIVLGMIVKYWSVFFPLTVLGLIIWGIVKLSKNWSTADSKSSPSQTALDLTRPEKTVVPPAKTATPVPTIKIEVSTSTNYQSPSSSPKESPYVPPYRTDATIFGASAQQSNSVSADSFWVPCGRTIQVAGYSIPGGMVYHGTGLKSVNQYNDEPALIRPKLKLDSANPDREGRNIGYWPCYSQIHPTSRAAFLEWLSTGRKDPNTNIGYVFIFFYGLERRAFIDAKESAAARNEIPTIATEVKRLLSIYGENNSFRGYASKFLDAIQSSQVKAHLYRTAPQIDNGCSWEIPLTLKIALGQVANDGVPLPAEWALAWAENDPSMPRRMPSQRCQAEFRELFKTRYSEKMGEGLKLKPNKTRLKASYFPATSSFRGNIEIPILDLPDVTETTGPANKIRDIANACTDELESYSRYLGRNPEGRNSIEATSYLPQPLLTKHAGKDFQKLSDWLSVQVHADKPECFSFSMLLEHISSIKPDGFGKKEATAIANLLAKMKIGIEPDPRFGNFIPKIGQDVVLFKISDNAPSSPSTEFSAAAVVLHLASAVANADGFTDSTEERHLEEHVETWLHLSPDEKTRLRAHTQWLLSAFPGMNGVKKRIEVLKQEQKESLGRFLVGVAQADGYIDPTEMKTLTKIYEMLSLDTQSLYSHAHAAAVEPVTVQTSDFVKPQGYAIPTPPPKPCEGVSLDMSAIEAKLAETVAVSAILRNIFTDDEPVATQSSGTVVTTPEVSVAGLDPESFTFMQVLASKLVWAREELEELAADHSLMLDGTLDTINDASFDHFGGPFFEGDDPIEINAEYAKEISA</sequence>
<proteinExistence type="predicted"/>
<dbReference type="Pfam" id="PF15615">
    <property type="entry name" value="TerB_C"/>
    <property type="match status" value="1"/>
</dbReference>
<evidence type="ECO:0000259" key="5">
    <source>
        <dbReference type="Pfam" id="PF15615"/>
    </source>
</evidence>
<protein>
    <recommendedName>
        <fullName evidence="7">Tellurite resistance protein TerB</fullName>
    </recommendedName>
</protein>
<dbReference type="InterPro" id="IPR029024">
    <property type="entry name" value="TerB-like"/>
</dbReference>
<evidence type="ECO:0000256" key="1">
    <source>
        <dbReference type="SAM" id="MobiDB-lite"/>
    </source>
</evidence>
<feature type="domain" description="TerB-C" evidence="5">
    <location>
        <begin position="697"/>
        <end position="818"/>
    </location>
</feature>
<dbReference type="Pfam" id="PF13208">
    <property type="entry name" value="TerB_N"/>
    <property type="match status" value="1"/>
</dbReference>
<name>C6E3P1_GEOSM</name>
<keyword evidence="2" id="KW-0812">Transmembrane</keyword>
<dbReference type="HOGENOM" id="CLU_013355_0_0_7"/>
<gene>
    <name evidence="6" type="ordered locus">GM21_1245</name>
</gene>
<organism evidence="6">
    <name type="scientific">Geobacter sp. (strain M21)</name>
    <dbReference type="NCBI Taxonomy" id="443144"/>
    <lineage>
        <taxon>Bacteria</taxon>
        <taxon>Pseudomonadati</taxon>
        <taxon>Thermodesulfobacteriota</taxon>
        <taxon>Desulfuromonadia</taxon>
        <taxon>Geobacterales</taxon>
        <taxon>Geobacteraceae</taxon>
        <taxon>Geobacter</taxon>
    </lineage>
</organism>
<dbReference type="SUPFAM" id="SSF158682">
    <property type="entry name" value="TerB-like"/>
    <property type="match status" value="1"/>
</dbReference>
<evidence type="ECO:0000259" key="4">
    <source>
        <dbReference type="Pfam" id="PF13208"/>
    </source>
</evidence>
<feature type="domain" description="Co-chaperone DjlA N-terminal" evidence="3">
    <location>
        <begin position="554"/>
        <end position="659"/>
    </location>
</feature>
<evidence type="ECO:0000313" key="6">
    <source>
        <dbReference type="EMBL" id="ACT17306.1"/>
    </source>
</evidence>
<accession>C6E3P1</accession>
<feature type="domain" description="TerB N-terminal" evidence="4">
    <location>
        <begin position="137"/>
        <end position="343"/>
    </location>
</feature>
<evidence type="ECO:0000259" key="3">
    <source>
        <dbReference type="Pfam" id="PF05099"/>
    </source>
</evidence>
<evidence type="ECO:0000256" key="2">
    <source>
        <dbReference type="SAM" id="Phobius"/>
    </source>
</evidence>
<dbReference type="Pfam" id="PF05099">
    <property type="entry name" value="TerB"/>
    <property type="match status" value="1"/>
</dbReference>